<dbReference type="AlphaFoldDB" id="A0A4U8Z829"/>
<sequence>MVILISIIVILHIPFTEIDKAHDDVICASLIGSGSMAFIRVNDIVTHFSAKGPARAPAIVFVNSIGADFRIWDAVAPAFSESMYVICYDKRGHGLSDTGSGPFSIDQYVDDLLGLLSSLDVARASVVGLSIGGMIAQRLAARAPEKIAALLLCDTAAKIGTHDMWAARIAAVGQKGMEPIADGILERWFTKAYRETRKAELTGWRNMLVRTPVQGYVGACSAIRDADLSAGAAAIKAPTLCVVGDEDGATPPDLVRAAASTIKGARFSIVERAGHLPCIEQPSVLVQLIKDHLQEARIV</sequence>
<keyword evidence="2" id="KW-0614">Plasmid</keyword>
<dbReference type="KEGG" id="mtun:MTUNDRAET4_0258.1"/>
<reference evidence="2 3" key="1">
    <citation type="submission" date="2019-03" db="EMBL/GenBank/DDBJ databases">
        <authorList>
            <person name="Kox A.R. M."/>
        </authorList>
    </citation>
    <scope>NUCLEOTIDE SEQUENCE [LARGE SCALE GENOMIC DNA]</scope>
    <source>
        <strain evidence="2">MTUNDRAET4 annotated genome</strain>
        <plasmid evidence="3">2</plasmid>
    </source>
</reference>
<dbReference type="NCBIfam" id="TIGR02427">
    <property type="entry name" value="protocat_pcaD"/>
    <property type="match status" value="1"/>
</dbReference>
<dbReference type="InterPro" id="IPR026968">
    <property type="entry name" value="PcaD/CatD"/>
</dbReference>
<geneLocation type="plasmid" evidence="2 3">
    <name>2</name>
</geneLocation>
<organism evidence="2 3">
    <name type="scientific">Methylocella tundrae</name>
    <dbReference type="NCBI Taxonomy" id="227605"/>
    <lineage>
        <taxon>Bacteria</taxon>
        <taxon>Pseudomonadati</taxon>
        <taxon>Pseudomonadota</taxon>
        <taxon>Alphaproteobacteria</taxon>
        <taxon>Hyphomicrobiales</taxon>
        <taxon>Beijerinckiaceae</taxon>
        <taxon>Methylocella</taxon>
    </lineage>
</organism>
<dbReference type="Pfam" id="PF12697">
    <property type="entry name" value="Abhydrolase_6"/>
    <property type="match status" value="1"/>
</dbReference>
<dbReference type="InterPro" id="IPR050266">
    <property type="entry name" value="AB_hydrolase_sf"/>
</dbReference>
<evidence type="ECO:0000259" key="1">
    <source>
        <dbReference type="Pfam" id="PF12697"/>
    </source>
</evidence>
<accession>A0A4U8Z829</accession>
<name>A0A4U8Z829_METTU</name>
<dbReference type="PRINTS" id="PR00111">
    <property type="entry name" value="ABHYDROLASE"/>
</dbReference>
<evidence type="ECO:0000313" key="2">
    <source>
        <dbReference type="EMBL" id="VFU16621.1"/>
    </source>
</evidence>
<dbReference type="SUPFAM" id="SSF53474">
    <property type="entry name" value="alpha/beta-Hydrolases"/>
    <property type="match status" value="1"/>
</dbReference>
<dbReference type="GO" id="GO:0047570">
    <property type="term" value="F:3-oxoadipate enol-lactonase activity"/>
    <property type="evidence" value="ECO:0007669"/>
    <property type="project" value="InterPro"/>
</dbReference>
<proteinExistence type="predicted"/>
<dbReference type="InterPro" id="IPR029058">
    <property type="entry name" value="AB_hydrolase_fold"/>
</dbReference>
<dbReference type="InterPro" id="IPR000073">
    <property type="entry name" value="AB_hydrolase_1"/>
</dbReference>
<dbReference type="GO" id="GO:0042952">
    <property type="term" value="P:beta-ketoadipate pathway"/>
    <property type="evidence" value="ECO:0007669"/>
    <property type="project" value="InterPro"/>
</dbReference>
<protein>
    <submittedName>
        <fullName evidence="2">3-oxoadipate enol-lactonase</fullName>
    </submittedName>
</protein>
<dbReference type="Gene3D" id="3.40.50.1820">
    <property type="entry name" value="alpha/beta hydrolase"/>
    <property type="match status" value="1"/>
</dbReference>
<dbReference type="EMBL" id="LR536451">
    <property type="protein sequence ID" value="VFU16621.1"/>
    <property type="molecule type" value="Genomic_DNA"/>
</dbReference>
<dbReference type="Proteomes" id="UP000294360">
    <property type="component" value="Plasmid 2"/>
</dbReference>
<evidence type="ECO:0000313" key="3">
    <source>
        <dbReference type="Proteomes" id="UP000294360"/>
    </source>
</evidence>
<dbReference type="PANTHER" id="PTHR43798">
    <property type="entry name" value="MONOACYLGLYCEROL LIPASE"/>
    <property type="match status" value="1"/>
</dbReference>
<gene>
    <name evidence="2" type="ORF">MTUNDRAET4_0258</name>
</gene>
<feature type="domain" description="AB hydrolase-1" evidence="1">
    <location>
        <begin position="59"/>
        <end position="287"/>
    </location>
</feature>